<dbReference type="AlphaFoldDB" id="A0A1D9QBT5"/>
<dbReference type="Gene3D" id="1.10.3730.10">
    <property type="entry name" value="ProC C-terminal domain-like"/>
    <property type="match status" value="1"/>
</dbReference>
<feature type="domain" description="Pyrroline-5-carboxylate reductase catalytic N-terminal" evidence="7">
    <location>
        <begin position="22"/>
        <end position="138"/>
    </location>
</feature>
<dbReference type="InterPro" id="IPR053790">
    <property type="entry name" value="P5CR-like_CS"/>
</dbReference>
<dbReference type="InterPro" id="IPR008927">
    <property type="entry name" value="6-PGluconate_DH-like_C_sf"/>
</dbReference>
<dbReference type="GO" id="GO:0055129">
    <property type="term" value="P:L-proline biosynthetic process"/>
    <property type="evidence" value="ECO:0007669"/>
    <property type="project" value="UniProtKB-UniPathway"/>
</dbReference>
<dbReference type="EC" id="1.5.1.2" evidence="5"/>
<dbReference type="FunFam" id="1.10.3730.10:FF:000001">
    <property type="entry name" value="Pyrroline-5-carboxylate reductase"/>
    <property type="match status" value="1"/>
</dbReference>
<comment type="similarity">
    <text evidence="1 5">Belongs to the pyrroline-5-carboxylate reductase family.</text>
</comment>
<evidence type="ECO:0000313" key="9">
    <source>
        <dbReference type="EMBL" id="APA12396.1"/>
    </source>
</evidence>
<dbReference type="PROSITE" id="PS00521">
    <property type="entry name" value="P5CR"/>
    <property type="match status" value="1"/>
</dbReference>
<comment type="catalytic activity">
    <reaction evidence="5">
        <text>L-proline + NADP(+) = (S)-1-pyrroline-5-carboxylate + NADPH + 2 H(+)</text>
        <dbReference type="Rhea" id="RHEA:14109"/>
        <dbReference type="ChEBI" id="CHEBI:15378"/>
        <dbReference type="ChEBI" id="CHEBI:17388"/>
        <dbReference type="ChEBI" id="CHEBI:57783"/>
        <dbReference type="ChEBI" id="CHEBI:58349"/>
        <dbReference type="ChEBI" id="CHEBI:60039"/>
        <dbReference type="EC" id="1.5.1.2"/>
    </reaction>
</comment>
<dbReference type="InterPro" id="IPR000304">
    <property type="entry name" value="Pyrroline-COOH_reductase"/>
</dbReference>
<evidence type="ECO:0000256" key="2">
    <source>
        <dbReference type="ARBA" id="ARBA00022857"/>
    </source>
</evidence>
<sequence>MSESQKTSNETFHNGTRASRTLAILGCGSLGTALLCGILTSIEESKKSNLARPDLDQSHVPSNFIACVRSAPSAARLECALSAFDTEVAIYHGDQRAPLHEADVIVLACQPGDIRSCLATTIIRSQLQDKVLVSLLAGVTIPDIESVLQSVGGKSYYPATIARAMPNTASFVRESITVIEAPEATSARHLVAIDWLFESIGKVKHISASNFDTCTALGASTPAFFAVILDALIDGAVTLGLTRKDATFMAAQSMKGCAALVLAGEHPASVKENITTPGGSTIRGVLALEQGNVRAVVAGALIKCKEAAEGLGTQARN</sequence>
<dbReference type="OMA" id="MPNINCF"/>
<keyword evidence="6" id="KW-1133">Transmembrane helix</keyword>
<dbReference type="Pfam" id="PF03807">
    <property type="entry name" value="F420_oxidored"/>
    <property type="match status" value="1"/>
</dbReference>
<dbReference type="HAMAP" id="MF_01925">
    <property type="entry name" value="P5C_reductase"/>
    <property type="match status" value="1"/>
</dbReference>
<keyword evidence="3 5" id="KW-0560">Oxidoreductase</keyword>
<dbReference type="Proteomes" id="UP000177798">
    <property type="component" value="Chromosome 9"/>
</dbReference>
<dbReference type="SUPFAM" id="SSF48179">
    <property type="entry name" value="6-phosphogluconate dehydrogenase C-terminal domain-like"/>
    <property type="match status" value="1"/>
</dbReference>
<evidence type="ECO:0000313" key="10">
    <source>
        <dbReference type="Proteomes" id="UP000177798"/>
    </source>
</evidence>
<protein>
    <recommendedName>
        <fullName evidence="5">Pyrroline-5-carboxylate reductase</fullName>
        <ecNumber evidence="5">1.5.1.2</ecNumber>
    </recommendedName>
</protein>
<feature type="domain" description="Pyrroline-5-carboxylate reductase dimerisation" evidence="8">
    <location>
        <begin position="209"/>
        <end position="309"/>
    </location>
</feature>
<feature type="binding site" evidence="4">
    <location>
        <begin position="25"/>
        <end position="30"/>
    </location>
    <ligand>
        <name>NADP(+)</name>
        <dbReference type="ChEBI" id="CHEBI:58349"/>
    </ligand>
</feature>
<dbReference type="InterPro" id="IPR028939">
    <property type="entry name" value="P5C_Rdtase_cat_N"/>
</dbReference>
<evidence type="ECO:0000259" key="8">
    <source>
        <dbReference type="Pfam" id="PF14748"/>
    </source>
</evidence>
<dbReference type="UniPathway" id="UPA00098">
    <property type="reaction ID" value="UER00361"/>
</dbReference>
<keyword evidence="6" id="KW-0472">Membrane</keyword>
<dbReference type="PIRSF" id="PIRSF000193">
    <property type="entry name" value="Pyrrol-5-carb_rd"/>
    <property type="match status" value="1"/>
</dbReference>
<dbReference type="OrthoDB" id="10263291at2759"/>
<dbReference type="SUPFAM" id="SSF51735">
    <property type="entry name" value="NAD(P)-binding Rossmann-fold domains"/>
    <property type="match status" value="1"/>
</dbReference>
<dbReference type="Gene3D" id="3.40.50.720">
    <property type="entry name" value="NAD(P)-binding Rossmann-like Domain"/>
    <property type="match status" value="1"/>
</dbReference>
<dbReference type="PANTHER" id="PTHR11645:SF0">
    <property type="entry name" value="PYRROLINE-5-CARBOXYLATE REDUCTASE 3"/>
    <property type="match status" value="1"/>
</dbReference>
<accession>A0A1D9QBT5</accession>
<evidence type="ECO:0000256" key="3">
    <source>
        <dbReference type="ARBA" id="ARBA00023002"/>
    </source>
</evidence>
<keyword evidence="6" id="KW-0812">Transmembrane</keyword>
<dbReference type="EMBL" id="CP017822">
    <property type="protein sequence ID" value="APA12396.1"/>
    <property type="molecule type" value="Genomic_DNA"/>
</dbReference>
<evidence type="ECO:0000256" key="6">
    <source>
        <dbReference type="SAM" id="Phobius"/>
    </source>
</evidence>
<dbReference type="InterPro" id="IPR029036">
    <property type="entry name" value="P5CR_dimer"/>
</dbReference>
<dbReference type="PANTHER" id="PTHR11645">
    <property type="entry name" value="PYRROLINE-5-CARBOXYLATE REDUCTASE"/>
    <property type="match status" value="1"/>
</dbReference>
<dbReference type="NCBIfam" id="TIGR00112">
    <property type="entry name" value="proC"/>
    <property type="match status" value="1"/>
</dbReference>
<proteinExistence type="inferred from homology"/>
<keyword evidence="5" id="KW-0641">Proline biosynthesis</keyword>
<comment type="pathway">
    <text evidence="5">Amino-acid biosynthesis; L-proline biosynthesis; L-proline from L-glutamate 5-semialdehyde: step 1/1.</text>
</comment>
<dbReference type="GO" id="GO:0004735">
    <property type="term" value="F:pyrroline-5-carboxylate reductase activity"/>
    <property type="evidence" value="ECO:0007669"/>
    <property type="project" value="UniProtKB-EC"/>
</dbReference>
<dbReference type="VEuPathDB" id="FungiDB:sscle_09g071660"/>
<gene>
    <name evidence="9" type="ORF">sscle_09g071660</name>
</gene>
<evidence type="ECO:0000256" key="1">
    <source>
        <dbReference type="ARBA" id="ARBA00005525"/>
    </source>
</evidence>
<evidence type="ECO:0000256" key="5">
    <source>
        <dbReference type="RuleBase" id="RU003903"/>
    </source>
</evidence>
<feature type="binding site" evidence="4">
    <location>
        <begin position="108"/>
        <end position="111"/>
    </location>
    <ligand>
        <name>NADP(+)</name>
        <dbReference type="ChEBI" id="CHEBI:58349"/>
    </ligand>
</feature>
<feature type="transmembrane region" description="Helical" evidence="6">
    <location>
        <begin position="21"/>
        <end position="42"/>
    </location>
</feature>
<organism evidence="9 10">
    <name type="scientific">Sclerotinia sclerotiorum (strain ATCC 18683 / 1980 / Ss-1)</name>
    <name type="common">White mold</name>
    <name type="synonym">Whetzelinia sclerotiorum</name>
    <dbReference type="NCBI Taxonomy" id="665079"/>
    <lineage>
        <taxon>Eukaryota</taxon>
        <taxon>Fungi</taxon>
        <taxon>Dikarya</taxon>
        <taxon>Ascomycota</taxon>
        <taxon>Pezizomycotina</taxon>
        <taxon>Leotiomycetes</taxon>
        <taxon>Helotiales</taxon>
        <taxon>Sclerotiniaceae</taxon>
        <taxon>Sclerotinia</taxon>
    </lineage>
</organism>
<dbReference type="Pfam" id="PF14748">
    <property type="entry name" value="P5CR_dimer"/>
    <property type="match status" value="1"/>
</dbReference>
<name>A0A1D9QBT5_SCLS1</name>
<keyword evidence="5" id="KW-0028">Amino-acid biosynthesis</keyword>
<keyword evidence="2 4" id="KW-0521">NADP</keyword>
<evidence type="ECO:0000256" key="4">
    <source>
        <dbReference type="PIRSR" id="PIRSR000193-1"/>
    </source>
</evidence>
<evidence type="ECO:0000259" key="7">
    <source>
        <dbReference type="Pfam" id="PF03807"/>
    </source>
</evidence>
<dbReference type="InterPro" id="IPR036291">
    <property type="entry name" value="NAD(P)-bd_dom_sf"/>
</dbReference>
<reference evidence="10" key="1">
    <citation type="journal article" date="2017" name="Genome Biol. Evol.">
        <title>The complete genome sequence of the phytopathogenic fungus Sclerotinia sclerotiorum reveals insights into the genome architecture of broad host range pathogens.</title>
        <authorList>
            <person name="Derbyshire M."/>
            <person name="Denton-Giles M."/>
            <person name="Hegedus D."/>
            <person name="Seifbarghy S."/>
            <person name="Rollins J."/>
            <person name="van Kan J."/>
            <person name="Seidl M.F."/>
            <person name="Faino L."/>
            <person name="Mbengue M."/>
            <person name="Navaud O."/>
            <person name="Raffaele S."/>
            <person name="Hammond-Kosack K."/>
            <person name="Heard S."/>
            <person name="Oliver R."/>
        </authorList>
    </citation>
    <scope>NUCLEOTIDE SEQUENCE [LARGE SCALE GENOMIC DNA]</scope>
    <source>
        <strain evidence="10">ATCC 18683 / 1980 / Ss-1</strain>
    </source>
</reference>